<accession>A0ABQ7RCY9</accession>
<keyword evidence="2" id="KW-1185">Reference proteome</keyword>
<evidence type="ECO:0000313" key="2">
    <source>
        <dbReference type="Proteomes" id="UP000697297"/>
    </source>
</evidence>
<proteinExistence type="predicted"/>
<dbReference type="Proteomes" id="UP000697297">
    <property type="component" value="Unassembled WGS sequence"/>
</dbReference>
<dbReference type="EMBL" id="JAHLUN010000011">
    <property type="protein sequence ID" value="KAG7763321.1"/>
    <property type="molecule type" value="Genomic_DNA"/>
</dbReference>
<protein>
    <submittedName>
        <fullName evidence="1">Uncharacterized protein</fullName>
    </submittedName>
</protein>
<comment type="caution">
    <text evidence="1">The sequence shown here is derived from an EMBL/GenBank/DDBJ whole genome shotgun (WGS) entry which is preliminary data.</text>
</comment>
<name>A0ABQ7RCY9_9ASCO</name>
<organism evidence="1 2">
    <name type="scientific">Ogataea haglerorum</name>
    <dbReference type="NCBI Taxonomy" id="1937702"/>
    <lineage>
        <taxon>Eukaryota</taxon>
        <taxon>Fungi</taxon>
        <taxon>Dikarya</taxon>
        <taxon>Ascomycota</taxon>
        <taxon>Saccharomycotina</taxon>
        <taxon>Pichiomycetes</taxon>
        <taxon>Pichiales</taxon>
        <taxon>Pichiaceae</taxon>
        <taxon>Ogataea</taxon>
    </lineage>
</organism>
<reference evidence="1 2" key="1">
    <citation type="journal article" date="2021" name="G3 (Bethesda)">
        <title>Genomic diversity, chromosomal rearrangements, and interspecies hybridization in the ogataea polymorpha species complex.</title>
        <authorList>
            <person name="Hanson S.J."/>
            <person name="Cinneide E.O."/>
            <person name="Salzberg L.I."/>
            <person name="Wolfe K.H."/>
            <person name="McGowan J."/>
            <person name="Fitzpatrick D.A."/>
            <person name="Matlin K."/>
        </authorList>
    </citation>
    <scope>NUCLEOTIDE SEQUENCE [LARGE SCALE GENOMIC DNA]</scope>
    <source>
        <strain evidence="1">81-436-3</strain>
    </source>
</reference>
<sequence>MAGRVVAACPPPLDGAALGRGQRARVIEFKAGGLHQPEFLRVSGPRLRDVSARAAVVCRFPGRSKPDQLAEHNHYWVEQSDEDLEFGQFRCSGGDVQLGVQQLQMSTDRVVLADGLGHEEAKQQKIK</sequence>
<gene>
    <name evidence="1" type="ORF">KL946_004137</name>
</gene>
<evidence type="ECO:0000313" key="1">
    <source>
        <dbReference type="EMBL" id="KAG7763321.1"/>
    </source>
</evidence>